<keyword evidence="10" id="KW-1185">Reference proteome</keyword>
<organism evidence="9 10">
    <name type="scientific">Herbidospora galbida</name>
    <dbReference type="NCBI Taxonomy" id="2575442"/>
    <lineage>
        <taxon>Bacteria</taxon>
        <taxon>Bacillati</taxon>
        <taxon>Actinomycetota</taxon>
        <taxon>Actinomycetes</taxon>
        <taxon>Streptosporangiales</taxon>
        <taxon>Streptosporangiaceae</taxon>
        <taxon>Herbidospora</taxon>
    </lineage>
</organism>
<dbReference type="RefSeq" id="WP_137249708.1">
    <property type="nucleotide sequence ID" value="NZ_SZQA01000028.1"/>
</dbReference>
<dbReference type="EMBL" id="SZQA01000028">
    <property type="protein sequence ID" value="TKK85374.1"/>
    <property type="molecule type" value="Genomic_DNA"/>
</dbReference>
<dbReference type="PANTHER" id="PTHR43289:SF6">
    <property type="entry name" value="SERINE_THREONINE-PROTEIN KINASE NEKL-3"/>
    <property type="match status" value="1"/>
</dbReference>
<evidence type="ECO:0000313" key="10">
    <source>
        <dbReference type="Proteomes" id="UP000308705"/>
    </source>
</evidence>
<accession>A0A4U3MB88</accession>
<dbReference type="GO" id="GO:0004674">
    <property type="term" value="F:protein serine/threonine kinase activity"/>
    <property type="evidence" value="ECO:0007669"/>
    <property type="project" value="UniProtKB-KW"/>
</dbReference>
<proteinExistence type="predicted"/>
<dbReference type="PROSITE" id="PS50011">
    <property type="entry name" value="PROTEIN_KINASE_DOM"/>
    <property type="match status" value="1"/>
</dbReference>
<sequence length="449" mass="49218">MAQLWRALDRETRSMVMVKALLAPGDHTVDGISAYRDLCGRFRRECELLGKLDAPNIPCLLYRDLRPSEPFYVMEFITGLALDLYLKKYSPPPVEASAAIVVDLLDGLKVVHAAQAVHRDLKPANAVIDRSGTTWLIDLGIAFLLDPAATRYTQAGATPGSHGFKAPEILRGDGHPTHAADIYSLGCLTYLLLTAHQVFDDRSEHLMARRHLEERPPRPSLINPRIPKAIDDHVLGMLEKSPGARPSIAEIRAAFAAFLPSLSGATPSPLLDPDPTARYRGAQSQTPPQTRLAGRRSSRPPQSGVNRETFGRLRAEALTEIRSSGPGRHLDRLRNVLPDARNRWGVKDEDILRGLLLVADALRAEDHNSEAKAAYQEVLGHASASMADVTIEARLGIAECRISLGDAQRAHADWTGIVRDMSALPDPSPHLTSRINEVRAYLDESGFAV</sequence>
<dbReference type="InterPro" id="IPR000719">
    <property type="entry name" value="Prot_kinase_dom"/>
</dbReference>
<evidence type="ECO:0000256" key="3">
    <source>
        <dbReference type="ARBA" id="ARBA00022679"/>
    </source>
</evidence>
<evidence type="ECO:0000256" key="4">
    <source>
        <dbReference type="ARBA" id="ARBA00022741"/>
    </source>
</evidence>
<dbReference type="Pfam" id="PF00069">
    <property type="entry name" value="Pkinase"/>
    <property type="match status" value="1"/>
</dbReference>
<keyword evidence="2 9" id="KW-0723">Serine/threonine-protein kinase</keyword>
<name>A0A4U3MB88_9ACTN</name>
<evidence type="ECO:0000256" key="1">
    <source>
        <dbReference type="ARBA" id="ARBA00012513"/>
    </source>
</evidence>
<dbReference type="OrthoDB" id="9762169at2"/>
<evidence type="ECO:0000256" key="7">
    <source>
        <dbReference type="SAM" id="MobiDB-lite"/>
    </source>
</evidence>
<dbReference type="SMART" id="SM00220">
    <property type="entry name" value="S_TKc"/>
    <property type="match status" value="1"/>
</dbReference>
<keyword evidence="3" id="KW-0808">Transferase</keyword>
<evidence type="ECO:0000256" key="5">
    <source>
        <dbReference type="ARBA" id="ARBA00022777"/>
    </source>
</evidence>
<dbReference type="PANTHER" id="PTHR43289">
    <property type="entry name" value="MITOGEN-ACTIVATED PROTEIN KINASE KINASE KINASE 20-RELATED"/>
    <property type="match status" value="1"/>
</dbReference>
<reference evidence="9 10" key="1">
    <citation type="submission" date="2019-04" db="EMBL/GenBank/DDBJ databases">
        <title>Herbidospora sp. NEAU-GS14.nov., a novel actinomycete isolated from soil.</title>
        <authorList>
            <person name="Han L."/>
        </authorList>
    </citation>
    <scope>NUCLEOTIDE SEQUENCE [LARGE SCALE GENOMIC DNA]</scope>
    <source>
        <strain evidence="9 10">NEAU-GS14</strain>
    </source>
</reference>
<keyword evidence="6" id="KW-0067">ATP-binding</keyword>
<dbReference type="InterPro" id="IPR011009">
    <property type="entry name" value="Kinase-like_dom_sf"/>
</dbReference>
<comment type="caution">
    <text evidence="9">The sequence shown here is derived from an EMBL/GenBank/DDBJ whole genome shotgun (WGS) entry which is preliminary data.</text>
</comment>
<protein>
    <recommendedName>
        <fullName evidence="1">non-specific serine/threonine protein kinase</fullName>
        <ecNumber evidence="1">2.7.11.1</ecNumber>
    </recommendedName>
</protein>
<dbReference type="AlphaFoldDB" id="A0A4U3MB88"/>
<dbReference type="SUPFAM" id="SSF56112">
    <property type="entry name" value="Protein kinase-like (PK-like)"/>
    <property type="match status" value="1"/>
</dbReference>
<dbReference type="CDD" id="cd14014">
    <property type="entry name" value="STKc_PknB_like"/>
    <property type="match status" value="1"/>
</dbReference>
<dbReference type="Gene3D" id="1.10.510.10">
    <property type="entry name" value="Transferase(Phosphotransferase) domain 1"/>
    <property type="match status" value="1"/>
</dbReference>
<evidence type="ECO:0000313" key="9">
    <source>
        <dbReference type="EMBL" id="TKK85374.1"/>
    </source>
</evidence>
<evidence type="ECO:0000259" key="8">
    <source>
        <dbReference type="PROSITE" id="PS50011"/>
    </source>
</evidence>
<gene>
    <name evidence="9" type="ORF">FDA94_26055</name>
</gene>
<keyword evidence="5 9" id="KW-0418">Kinase</keyword>
<dbReference type="Gene3D" id="3.30.200.20">
    <property type="entry name" value="Phosphorylase Kinase, domain 1"/>
    <property type="match status" value="1"/>
</dbReference>
<feature type="domain" description="Protein kinase" evidence="8">
    <location>
        <begin position="1"/>
        <end position="259"/>
    </location>
</feature>
<keyword evidence="4" id="KW-0547">Nucleotide-binding</keyword>
<dbReference type="GO" id="GO:0005524">
    <property type="term" value="F:ATP binding"/>
    <property type="evidence" value="ECO:0007669"/>
    <property type="project" value="UniProtKB-KW"/>
</dbReference>
<feature type="region of interest" description="Disordered" evidence="7">
    <location>
        <begin position="265"/>
        <end position="310"/>
    </location>
</feature>
<dbReference type="Proteomes" id="UP000308705">
    <property type="component" value="Unassembled WGS sequence"/>
</dbReference>
<dbReference type="EC" id="2.7.11.1" evidence="1"/>
<evidence type="ECO:0000256" key="6">
    <source>
        <dbReference type="ARBA" id="ARBA00022840"/>
    </source>
</evidence>
<evidence type="ECO:0000256" key="2">
    <source>
        <dbReference type="ARBA" id="ARBA00022527"/>
    </source>
</evidence>